<evidence type="ECO:0000256" key="1">
    <source>
        <dbReference type="ARBA" id="ARBA00004167"/>
    </source>
</evidence>
<dbReference type="FunFam" id="2.60.40.10:FF:000032">
    <property type="entry name" value="palladin isoform X1"/>
    <property type="match status" value="1"/>
</dbReference>
<evidence type="ECO:0000256" key="2">
    <source>
        <dbReference type="ARBA" id="ARBA00022692"/>
    </source>
</evidence>
<dbReference type="AlphaFoldDB" id="A0A1V9X9S1"/>
<dbReference type="Gene3D" id="2.60.40.10">
    <property type="entry name" value="Immunoglobulins"/>
    <property type="match status" value="5"/>
</dbReference>
<dbReference type="Pfam" id="PF07679">
    <property type="entry name" value="I-set"/>
    <property type="match status" value="1"/>
</dbReference>
<reference evidence="11 12" key="1">
    <citation type="journal article" date="2017" name="Gigascience">
        <title>Draft genome of the honey bee ectoparasitic mite, Tropilaelaps mercedesae, is shaped by the parasitic life history.</title>
        <authorList>
            <person name="Dong X."/>
            <person name="Armstrong S.D."/>
            <person name="Xia D."/>
            <person name="Makepeace B.L."/>
            <person name="Darby A.C."/>
            <person name="Kadowaki T."/>
        </authorList>
    </citation>
    <scope>NUCLEOTIDE SEQUENCE [LARGE SCALE GENOMIC DNA]</scope>
    <source>
        <strain evidence="11">Wuxi-XJTLU</strain>
    </source>
</reference>
<keyword evidence="6" id="KW-1133">Transmembrane helix</keyword>
<dbReference type="GO" id="GO:0070593">
    <property type="term" value="P:dendrite self-avoidance"/>
    <property type="evidence" value="ECO:0007669"/>
    <property type="project" value="TreeGrafter"/>
</dbReference>
<dbReference type="PROSITE" id="PS50835">
    <property type="entry name" value="IG_LIKE"/>
    <property type="match status" value="5"/>
</dbReference>
<protein>
    <submittedName>
        <fullName evidence="11">Down syndrome cell adhesion molecule protein Dscam2-like</fullName>
    </submittedName>
</protein>
<keyword evidence="9" id="KW-0393">Immunoglobulin domain</keyword>
<dbReference type="FunFam" id="2.60.40.10:FF:000333">
    <property type="entry name" value="Down syndrome cell adhesion molecule"/>
    <property type="match status" value="1"/>
</dbReference>
<dbReference type="GO" id="GO:0007411">
    <property type="term" value="P:axon guidance"/>
    <property type="evidence" value="ECO:0007669"/>
    <property type="project" value="TreeGrafter"/>
</dbReference>
<dbReference type="GO" id="GO:0098632">
    <property type="term" value="F:cell-cell adhesion mediator activity"/>
    <property type="evidence" value="ECO:0007669"/>
    <property type="project" value="TreeGrafter"/>
</dbReference>
<dbReference type="InterPro" id="IPR013783">
    <property type="entry name" value="Ig-like_fold"/>
</dbReference>
<feature type="non-terminal residue" evidence="11">
    <location>
        <position position="1"/>
    </location>
</feature>
<evidence type="ECO:0000313" key="12">
    <source>
        <dbReference type="Proteomes" id="UP000192247"/>
    </source>
</evidence>
<dbReference type="InterPro" id="IPR003599">
    <property type="entry name" value="Ig_sub"/>
</dbReference>
<dbReference type="InterPro" id="IPR003598">
    <property type="entry name" value="Ig_sub2"/>
</dbReference>
<dbReference type="EMBL" id="MNPL01018459">
    <property type="protein sequence ID" value="OQR70151.1"/>
    <property type="molecule type" value="Genomic_DNA"/>
</dbReference>
<dbReference type="OrthoDB" id="152385at2759"/>
<dbReference type="STRING" id="418985.A0A1V9X9S1"/>
<keyword evidence="8" id="KW-1015">Disulfide bond</keyword>
<feature type="domain" description="Ig-like" evidence="10">
    <location>
        <begin position="125"/>
        <end position="219"/>
    </location>
</feature>
<evidence type="ECO:0000256" key="4">
    <source>
        <dbReference type="ARBA" id="ARBA00022737"/>
    </source>
</evidence>
<dbReference type="InterPro" id="IPR007110">
    <property type="entry name" value="Ig-like_dom"/>
</dbReference>
<name>A0A1V9X9S1_9ACAR</name>
<organism evidence="11 12">
    <name type="scientific">Tropilaelaps mercedesae</name>
    <dbReference type="NCBI Taxonomy" id="418985"/>
    <lineage>
        <taxon>Eukaryota</taxon>
        <taxon>Metazoa</taxon>
        <taxon>Ecdysozoa</taxon>
        <taxon>Arthropoda</taxon>
        <taxon>Chelicerata</taxon>
        <taxon>Arachnida</taxon>
        <taxon>Acari</taxon>
        <taxon>Parasitiformes</taxon>
        <taxon>Mesostigmata</taxon>
        <taxon>Gamasina</taxon>
        <taxon>Dermanyssoidea</taxon>
        <taxon>Laelapidae</taxon>
        <taxon>Tropilaelaps</taxon>
    </lineage>
</organism>
<dbReference type="PANTHER" id="PTHR10075:SF100">
    <property type="entry name" value="FASCICLIN-2"/>
    <property type="match status" value="1"/>
</dbReference>
<evidence type="ECO:0000256" key="8">
    <source>
        <dbReference type="ARBA" id="ARBA00023157"/>
    </source>
</evidence>
<dbReference type="GO" id="GO:0007156">
    <property type="term" value="P:homophilic cell adhesion via plasma membrane adhesion molecules"/>
    <property type="evidence" value="ECO:0007669"/>
    <property type="project" value="TreeGrafter"/>
</dbReference>
<dbReference type="GO" id="GO:0005886">
    <property type="term" value="C:plasma membrane"/>
    <property type="evidence" value="ECO:0007669"/>
    <property type="project" value="TreeGrafter"/>
</dbReference>
<dbReference type="InterPro" id="IPR013098">
    <property type="entry name" value="Ig_I-set"/>
</dbReference>
<dbReference type="Pfam" id="PF13927">
    <property type="entry name" value="Ig_3"/>
    <property type="match status" value="2"/>
</dbReference>
<comment type="caution">
    <text evidence="11">The sequence shown here is derived from an EMBL/GenBank/DDBJ whole genome shotgun (WGS) entry which is preliminary data.</text>
</comment>
<gene>
    <name evidence="11" type="ORF">BIW11_11818</name>
</gene>
<keyword evidence="12" id="KW-1185">Reference proteome</keyword>
<keyword evidence="7" id="KW-0472">Membrane</keyword>
<accession>A0A1V9X9S1</accession>
<keyword evidence="5" id="KW-0130">Cell adhesion</keyword>
<keyword evidence="3" id="KW-0732">Signal</keyword>
<feature type="domain" description="Ig-like" evidence="10">
    <location>
        <begin position="1"/>
        <end position="87"/>
    </location>
</feature>
<dbReference type="InParanoid" id="A0A1V9X9S1"/>
<feature type="domain" description="Ig-like" evidence="10">
    <location>
        <begin position="333"/>
        <end position="470"/>
    </location>
</feature>
<evidence type="ECO:0000256" key="9">
    <source>
        <dbReference type="ARBA" id="ARBA00023319"/>
    </source>
</evidence>
<dbReference type="PANTHER" id="PTHR10075">
    <property type="entry name" value="BASIGIN RELATED"/>
    <property type="match status" value="1"/>
</dbReference>
<keyword evidence="2" id="KW-0812">Transmembrane</keyword>
<evidence type="ECO:0000256" key="6">
    <source>
        <dbReference type="ARBA" id="ARBA00022989"/>
    </source>
</evidence>
<feature type="domain" description="Ig-like" evidence="10">
    <location>
        <begin position="475"/>
        <end position="568"/>
    </location>
</feature>
<evidence type="ECO:0000259" key="10">
    <source>
        <dbReference type="PROSITE" id="PS50835"/>
    </source>
</evidence>
<evidence type="ECO:0000313" key="11">
    <source>
        <dbReference type="EMBL" id="OQR70151.1"/>
    </source>
</evidence>
<sequence length="612" mass="67389">ALRAEILPRRLTVRSGDDVTVNCTYRGGPVREVRWLKDNKPLQNDHRVRLLGRLVLHISSFRRADTGMYQCFVNNEQDSAQGHAYLRIEEVNLAGCDSSCFRCSLHFETSASLQELLRSFAEIHPTIREKFIGGKFKPRSEISLKCQATGSPLPQLSWLLDASPLPETRDINQGDFVQPDGALVVSFVNITSMKVEYGGDYTCMATNDVGTAVHTQRINVEGDPYIRPMKDITVVAGKELNIKCPAAGDVASMYIKKGVRRMRAFGLGHACRAVNMLSTPPPPYSAYPRQFPISLQNGSATEMSWGVGGSGYADCGDGPHDASSSSRWQGIQPTNDAYIHPVQCRNGGRPEPSFHCYANCVASAAMQDDRMGPKRMEWGVNFVWADEVGADEVGADERDALAAPVHWISPWGSHRGGPDNRQISREPRYGLAEDRSSLSIHEARKDDAGLYTCIAKGYGAKNASRSVMVTVVSAPQISPILFSDKIHEGMRAMASCNIIDGDQPMRVSWWRNGQPLRDGQDQGNVQLSNPSEYSSFLTINNVTRAYTGNYTCVANNNAAVSNYTATLLVKAPPRWKIAPRDMSAIMSTSITFDCQAEGEPDPVVRWKYAKGV</sequence>
<dbReference type="SMART" id="SM00409">
    <property type="entry name" value="IG"/>
    <property type="match status" value="4"/>
</dbReference>
<feature type="domain" description="Ig-like" evidence="10">
    <location>
        <begin position="573"/>
        <end position="612"/>
    </location>
</feature>
<dbReference type="SUPFAM" id="SSF48726">
    <property type="entry name" value="Immunoglobulin"/>
    <property type="match status" value="5"/>
</dbReference>
<dbReference type="FunFam" id="2.60.40.10:FF:000017">
    <property type="entry name" value="Down syndrome cell adhesion molecule b"/>
    <property type="match status" value="1"/>
</dbReference>
<dbReference type="SMART" id="SM00408">
    <property type="entry name" value="IGc2"/>
    <property type="match status" value="4"/>
</dbReference>
<evidence type="ECO:0000256" key="3">
    <source>
        <dbReference type="ARBA" id="ARBA00022729"/>
    </source>
</evidence>
<dbReference type="GO" id="GO:0030424">
    <property type="term" value="C:axon"/>
    <property type="evidence" value="ECO:0007669"/>
    <property type="project" value="TreeGrafter"/>
</dbReference>
<evidence type="ECO:0000256" key="5">
    <source>
        <dbReference type="ARBA" id="ARBA00022889"/>
    </source>
</evidence>
<dbReference type="Proteomes" id="UP000192247">
    <property type="component" value="Unassembled WGS sequence"/>
</dbReference>
<keyword evidence="4" id="KW-0677">Repeat</keyword>
<comment type="subcellular location">
    <subcellularLocation>
        <location evidence="1">Membrane</location>
        <topology evidence="1">Single-pass membrane protein</topology>
    </subcellularLocation>
</comment>
<evidence type="ECO:0000256" key="7">
    <source>
        <dbReference type="ARBA" id="ARBA00023136"/>
    </source>
</evidence>
<dbReference type="InterPro" id="IPR036179">
    <property type="entry name" value="Ig-like_dom_sf"/>
</dbReference>
<proteinExistence type="predicted"/>